<reference evidence="2" key="1">
    <citation type="submission" date="2016-03" db="EMBL/GenBank/DDBJ databases">
        <authorList>
            <person name="Heylen K."/>
            <person name="De Vos P."/>
            <person name="Vekeman B."/>
        </authorList>
    </citation>
    <scope>NUCLEOTIDE SEQUENCE [LARGE SCALE GENOMIC DNA]</scope>
    <source>
        <strain evidence="2">R-45383</strain>
    </source>
</reference>
<dbReference type="EMBL" id="LUUK01000056">
    <property type="protein sequence ID" value="OAI23708.1"/>
    <property type="molecule type" value="Genomic_DNA"/>
</dbReference>
<dbReference type="InterPro" id="IPR011050">
    <property type="entry name" value="Pectin_lyase_fold/virulence"/>
</dbReference>
<dbReference type="SUPFAM" id="SSF51126">
    <property type="entry name" value="Pectin lyase-like"/>
    <property type="match status" value="1"/>
</dbReference>
<evidence type="ECO:0000313" key="1">
    <source>
        <dbReference type="EMBL" id="OAI23708.1"/>
    </source>
</evidence>
<organism evidence="1 2">
    <name type="scientific">Methylomonas koyamae</name>
    <dbReference type="NCBI Taxonomy" id="702114"/>
    <lineage>
        <taxon>Bacteria</taxon>
        <taxon>Pseudomonadati</taxon>
        <taxon>Pseudomonadota</taxon>
        <taxon>Gammaproteobacteria</taxon>
        <taxon>Methylococcales</taxon>
        <taxon>Methylococcaceae</taxon>
        <taxon>Methylomonas</taxon>
    </lineage>
</organism>
<protein>
    <submittedName>
        <fullName evidence="1">Uncharacterized protein</fullName>
    </submittedName>
</protein>
<proteinExistence type="predicted"/>
<gene>
    <name evidence="1" type="ORF">A1355_01710</name>
</gene>
<sequence>MVDGEVRNAGVMQFNGDTWTTGSNFDSPLAIINEVGGLMLFSGYFDSYTNQGSSIENFGTMRFIKNLYSTTGKGGGFPALKNSIKNHGTFTIDYGTNNYCNFSPTDQNPNPGIINDGIFEIKAQSRCSSPYYTQTGGKTVINGTFGPRNLDIQHGVLSGSGTLTLTGDDNTVQFGGTISPGDDLGTLTVVNDLTVDGSIEMQLGGAAGNDKLVVNGNLNLDGARLYVSFREQYMLGFGQEVTLITADNITGYPVLASYPILPGNLGYELVQTATSIKMRISTKPR</sequence>
<evidence type="ECO:0000313" key="2">
    <source>
        <dbReference type="Proteomes" id="UP000077628"/>
    </source>
</evidence>
<accession>A0A177P0B3</accession>
<dbReference type="Proteomes" id="UP000077628">
    <property type="component" value="Unassembled WGS sequence"/>
</dbReference>
<keyword evidence="2" id="KW-1185">Reference proteome</keyword>
<dbReference type="AlphaFoldDB" id="A0A177P0B3"/>
<name>A0A177P0B3_9GAMM</name>
<comment type="caution">
    <text evidence="1">The sequence shown here is derived from an EMBL/GenBank/DDBJ whole genome shotgun (WGS) entry which is preliminary data.</text>
</comment>